<keyword evidence="1" id="KW-0812">Transmembrane</keyword>
<dbReference type="AlphaFoldDB" id="A0A4Q9NIW9"/>
<keyword evidence="1" id="KW-0472">Membrane</keyword>
<dbReference type="Proteomes" id="UP000292082">
    <property type="component" value="Unassembled WGS sequence"/>
</dbReference>
<dbReference type="OrthoDB" id="2803865at2759"/>
<dbReference type="Proteomes" id="UP000292957">
    <property type="component" value="Unassembled WGS sequence"/>
</dbReference>
<proteinExistence type="predicted"/>
<feature type="transmembrane region" description="Helical" evidence="1">
    <location>
        <begin position="78"/>
        <end position="99"/>
    </location>
</feature>
<keyword evidence="4" id="KW-1185">Reference proteome</keyword>
<evidence type="ECO:0000313" key="4">
    <source>
        <dbReference type="Proteomes" id="UP000292082"/>
    </source>
</evidence>
<feature type="transmembrane region" description="Helical" evidence="1">
    <location>
        <begin position="120"/>
        <end position="141"/>
    </location>
</feature>
<dbReference type="EMBL" id="ML145153">
    <property type="protein sequence ID" value="TBU56320.1"/>
    <property type="molecule type" value="Genomic_DNA"/>
</dbReference>
<keyword evidence="1" id="KW-1133">Transmembrane helix</keyword>
<reference evidence="2 4" key="1">
    <citation type="submission" date="2019-01" db="EMBL/GenBank/DDBJ databases">
        <title>Draft genome sequences of three monokaryotic isolates of the white-rot basidiomycete fungus Dichomitus squalens.</title>
        <authorList>
            <consortium name="DOE Joint Genome Institute"/>
            <person name="Lopez S.C."/>
            <person name="Andreopoulos B."/>
            <person name="Pangilinan J."/>
            <person name="Lipzen A."/>
            <person name="Riley R."/>
            <person name="Ahrendt S."/>
            <person name="Ng V."/>
            <person name="Barry K."/>
            <person name="Daum C."/>
            <person name="Grigoriev I.V."/>
            <person name="Hilden K.S."/>
            <person name="Makela M.R."/>
            <person name="de Vries R.P."/>
        </authorList>
    </citation>
    <scope>NUCLEOTIDE SEQUENCE [LARGE SCALE GENOMIC DNA]</scope>
    <source>
        <strain evidence="3 4">CBS 464.89</strain>
        <strain evidence="2">OM18370.1</strain>
    </source>
</reference>
<accession>A0A4Q9NIW9</accession>
<evidence type="ECO:0000313" key="3">
    <source>
        <dbReference type="EMBL" id="TBU56320.1"/>
    </source>
</evidence>
<gene>
    <name evidence="3" type="ORF">BD310DRAFT_907805</name>
    <name evidence="2" type="ORF">BD311DRAFT_740368</name>
</gene>
<evidence type="ECO:0000313" key="2">
    <source>
        <dbReference type="EMBL" id="TBU26720.1"/>
    </source>
</evidence>
<feature type="transmembrane region" description="Helical" evidence="1">
    <location>
        <begin position="26"/>
        <end position="45"/>
    </location>
</feature>
<protein>
    <submittedName>
        <fullName evidence="2">Uncharacterized protein</fullName>
    </submittedName>
</protein>
<evidence type="ECO:0000256" key="1">
    <source>
        <dbReference type="SAM" id="Phobius"/>
    </source>
</evidence>
<name>A0A4Q9NIW9_9APHY</name>
<dbReference type="EMBL" id="ML143441">
    <property type="protein sequence ID" value="TBU26720.1"/>
    <property type="molecule type" value="Genomic_DNA"/>
</dbReference>
<sequence length="242" mass="26579">MLYLINYLGVAAFTNLRLYGISAKDWKFLLVVGPLTLTIPVILLVETASYTAYQAGPSIGCQYDYQYSSQIVTQPRSLTTATVSTAIAANAILVIVTWVKTFSIVKVSIQFHVRTSLARVLMRDGTLYFIFTAIILSRFMLNLRGIYFTDSYSGDSVDAGTLSFRGLPGFRVTSSNVVGNLGATVRTRPHSHYQVPAQYEQEHEGEEAEFSDDPFREGMLEGALVTEGELMAGISMNGALSL</sequence>
<organism evidence="2">
    <name type="scientific">Dichomitus squalens</name>
    <dbReference type="NCBI Taxonomy" id="114155"/>
    <lineage>
        <taxon>Eukaryota</taxon>
        <taxon>Fungi</taxon>
        <taxon>Dikarya</taxon>
        <taxon>Basidiomycota</taxon>
        <taxon>Agaricomycotina</taxon>
        <taxon>Agaricomycetes</taxon>
        <taxon>Polyporales</taxon>
        <taxon>Polyporaceae</taxon>
        <taxon>Dichomitus</taxon>
    </lineage>
</organism>